<dbReference type="GO" id="GO:0016787">
    <property type="term" value="F:hydrolase activity"/>
    <property type="evidence" value="ECO:0007669"/>
    <property type="project" value="UniProtKB-KW"/>
</dbReference>
<evidence type="ECO:0000313" key="3">
    <source>
        <dbReference type="Proteomes" id="UP000460272"/>
    </source>
</evidence>
<keyword evidence="2" id="KW-0378">Hydrolase</keyword>
<comment type="caution">
    <text evidence="2">The sequence shown here is derived from an EMBL/GenBank/DDBJ whole genome shotgun (WGS) entry which is preliminary data.</text>
</comment>
<dbReference type="InterPro" id="IPR051049">
    <property type="entry name" value="Dienelactone_hydrolase-like"/>
</dbReference>
<dbReference type="InterPro" id="IPR002925">
    <property type="entry name" value="Dienelactn_hydro"/>
</dbReference>
<dbReference type="Gene3D" id="3.40.50.1820">
    <property type="entry name" value="alpha/beta hydrolase"/>
    <property type="match status" value="1"/>
</dbReference>
<accession>A0A6P2C3F9</accession>
<reference evidence="2 3" key="1">
    <citation type="submission" date="2018-11" db="EMBL/GenBank/DDBJ databases">
        <title>Trebonia kvetii gen.nov., sp.nov., a novel acidophilic actinobacterium, and proposal of the new actinobacterial family Treboniaceae fam. nov.</title>
        <authorList>
            <person name="Rapoport D."/>
            <person name="Sagova-Mareckova M."/>
            <person name="Sedlacek I."/>
            <person name="Provaznik J."/>
            <person name="Kralova S."/>
            <person name="Pavlinic D."/>
            <person name="Benes V."/>
            <person name="Kopecky J."/>
        </authorList>
    </citation>
    <scope>NUCLEOTIDE SEQUENCE [LARGE SCALE GENOMIC DNA]</scope>
    <source>
        <strain evidence="2 3">15Tr583</strain>
    </source>
</reference>
<sequence>MGEVQIPAPRRLRGYLATPAAPGPWPGVVVIHDAVGMTPDLRAQAEWLAGAGYLAVAPDLYSWGGKLRCVVSTIKDVTRGRGPAFDDVEATRCWLAGQPGCTGHIGVIGFCMGGGFAVVLAAGHGFEASSVNYGALPKNAEDLLGNACPVVASYGDRDRSVGDAPVRLKRILDGNGIDNDVKVYPGVGHSFMNDHPGKLATFAGAAGKDAALPRVFTIVSLLSGPLIGMGFDEQATGDARARIAAFFDEHLRPAAP</sequence>
<dbReference type="OrthoDB" id="3208682at2"/>
<dbReference type="Pfam" id="PF01738">
    <property type="entry name" value="DLH"/>
    <property type="match status" value="1"/>
</dbReference>
<gene>
    <name evidence="2" type="ORF">EAS64_14600</name>
</gene>
<name>A0A6P2C3F9_9ACTN</name>
<dbReference type="RefSeq" id="WP_145853418.1">
    <property type="nucleotide sequence ID" value="NZ_RPFW01000002.1"/>
</dbReference>
<keyword evidence="3" id="KW-1185">Reference proteome</keyword>
<evidence type="ECO:0000313" key="2">
    <source>
        <dbReference type="EMBL" id="TVZ05718.1"/>
    </source>
</evidence>
<dbReference type="PANTHER" id="PTHR46623">
    <property type="entry name" value="CARBOXYMETHYLENEBUTENOLIDASE-RELATED"/>
    <property type="match status" value="1"/>
</dbReference>
<dbReference type="SUPFAM" id="SSF53474">
    <property type="entry name" value="alpha/beta-Hydrolases"/>
    <property type="match status" value="1"/>
</dbReference>
<dbReference type="Proteomes" id="UP000460272">
    <property type="component" value="Unassembled WGS sequence"/>
</dbReference>
<evidence type="ECO:0000259" key="1">
    <source>
        <dbReference type="Pfam" id="PF01738"/>
    </source>
</evidence>
<organism evidence="2 3">
    <name type="scientific">Trebonia kvetii</name>
    <dbReference type="NCBI Taxonomy" id="2480626"/>
    <lineage>
        <taxon>Bacteria</taxon>
        <taxon>Bacillati</taxon>
        <taxon>Actinomycetota</taxon>
        <taxon>Actinomycetes</taxon>
        <taxon>Streptosporangiales</taxon>
        <taxon>Treboniaceae</taxon>
        <taxon>Trebonia</taxon>
    </lineage>
</organism>
<dbReference type="EMBL" id="RPFW01000002">
    <property type="protein sequence ID" value="TVZ05718.1"/>
    <property type="molecule type" value="Genomic_DNA"/>
</dbReference>
<protein>
    <submittedName>
        <fullName evidence="2">Dienelactone hydrolase family protein</fullName>
    </submittedName>
</protein>
<dbReference type="InterPro" id="IPR029058">
    <property type="entry name" value="AB_hydrolase_fold"/>
</dbReference>
<dbReference type="PANTHER" id="PTHR46623:SF6">
    <property type="entry name" value="ALPHA_BETA-HYDROLASES SUPERFAMILY PROTEIN"/>
    <property type="match status" value="1"/>
</dbReference>
<feature type="domain" description="Dienelactone hydrolase" evidence="1">
    <location>
        <begin position="12"/>
        <end position="249"/>
    </location>
</feature>
<proteinExistence type="predicted"/>
<dbReference type="AlphaFoldDB" id="A0A6P2C3F9"/>